<dbReference type="InterPro" id="IPR027417">
    <property type="entry name" value="P-loop_NTPase"/>
</dbReference>
<dbReference type="Pfam" id="PF00005">
    <property type="entry name" value="ABC_tran"/>
    <property type="match status" value="1"/>
</dbReference>
<dbReference type="PROSITE" id="PS00211">
    <property type="entry name" value="ABC_TRANSPORTER_1"/>
    <property type="match status" value="1"/>
</dbReference>
<protein>
    <recommendedName>
        <fullName evidence="5">ABC transporter domain-containing protein</fullName>
    </recommendedName>
</protein>
<dbReference type="HOGENOM" id="CLU_000604_1_22_6"/>
<dbReference type="CDD" id="cd03255">
    <property type="entry name" value="ABC_MJ0796_LolCDE_FtsE"/>
    <property type="match status" value="1"/>
</dbReference>
<evidence type="ECO:0000313" key="6">
    <source>
        <dbReference type="EMBL" id="ESK52532.1"/>
    </source>
</evidence>
<dbReference type="Gene3D" id="3.40.50.300">
    <property type="entry name" value="P-loop containing nucleotide triphosphate hydrolases"/>
    <property type="match status" value="1"/>
</dbReference>
<dbReference type="PANTHER" id="PTHR24220:SF659">
    <property type="entry name" value="TRANSPORTER, PUTATIVE-RELATED"/>
    <property type="match status" value="1"/>
</dbReference>
<proteinExistence type="inferred from homology"/>
<dbReference type="FunFam" id="3.40.50.300:FF:000032">
    <property type="entry name" value="Export ABC transporter ATP-binding protein"/>
    <property type="match status" value="1"/>
</dbReference>
<dbReference type="PATRIC" id="fig|1341683.3.peg.680"/>
<dbReference type="GO" id="GO:0005524">
    <property type="term" value="F:ATP binding"/>
    <property type="evidence" value="ECO:0007669"/>
    <property type="project" value="UniProtKB-KW"/>
</dbReference>
<dbReference type="SMART" id="SM00382">
    <property type="entry name" value="AAA"/>
    <property type="match status" value="1"/>
</dbReference>
<dbReference type="GO" id="GO:0022857">
    <property type="term" value="F:transmembrane transporter activity"/>
    <property type="evidence" value="ECO:0007669"/>
    <property type="project" value="TreeGrafter"/>
</dbReference>
<dbReference type="STRING" id="396323.VH98_12560"/>
<evidence type="ECO:0000256" key="2">
    <source>
        <dbReference type="ARBA" id="ARBA00022741"/>
    </source>
</evidence>
<comment type="similarity">
    <text evidence="4">Belongs to the ABC transporter superfamily. Macrolide exporter (TC 3.A.1.122) family.</text>
</comment>
<dbReference type="InterPro" id="IPR015854">
    <property type="entry name" value="ABC_transpr_LolD-like"/>
</dbReference>
<keyword evidence="7" id="KW-1185">Reference proteome</keyword>
<evidence type="ECO:0000256" key="4">
    <source>
        <dbReference type="ARBA" id="ARBA00038388"/>
    </source>
</evidence>
<organism evidence="6 7">
    <name type="scientific">Acinetobacter brisouii CIP 110357</name>
    <dbReference type="NCBI Taxonomy" id="1341683"/>
    <lineage>
        <taxon>Bacteria</taxon>
        <taxon>Pseudomonadati</taxon>
        <taxon>Pseudomonadota</taxon>
        <taxon>Gammaproteobacteria</taxon>
        <taxon>Moraxellales</taxon>
        <taxon>Moraxellaceae</taxon>
        <taxon>Acinetobacter</taxon>
    </lineage>
</organism>
<feature type="domain" description="ABC transporter" evidence="5">
    <location>
        <begin position="9"/>
        <end position="234"/>
    </location>
</feature>
<dbReference type="RefSeq" id="WP_004903597.1">
    <property type="nucleotide sequence ID" value="NZ_BBTI01000001.1"/>
</dbReference>
<dbReference type="Proteomes" id="UP000018418">
    <property type="component" value="Unassembled WGS sequence"/>
</dbReference>
<dbReference type="GO" id="GO:0016887">
    <property type="term" value="F:ATP hydrolysis activity"/>
    <property type="evidence" value="ECO:0007669"/>
    <property type="project" value="InterPro"/>
</dbReference>
<keyword evidence="2" id="KW-0547">Nucleotide-binding</keyword>
<evidence type="ECO:0000313" key="7">
    <source>
        <dbReference type="Proteomes" id="UP000018418"/>
    </source>
</evidence>
<dbReference type="InterPro" id="IPR003593">
    <property type="entry name" value="AAA+_ATPase"/>
</dbReference>
<dbReference type="PANTHER" id="PTHR24220">
    <property type="entry name" value="IMPORT ATP-BINDING PROTEIN"/>
    <property type="match status" value="1"/>
</dbReference>
<gene>
    <name evidence="6" type="ORF">P255_00684</name>
</gene>
<dbReference type="PROSITE" id="PS50893">
    <property type="entry name" value="ABC_TRANSPORTER_2"/>
    <property type="match status" value="1"/>
</dbReference>
<dbReference type="AlphaFoldDB" id="V2URB0"/>
<keyword evidence="3" id="KW-0067">ATP-binding</keyword>
<reference evidence="6" key="1">
    <citation type="submission" date="2013-10" db="EMBL/GenBank/DDBJ databases">
        <title>The Genome Sequence of Acinetobacter brisouii CIP 110357.</title>
        <authorList>
            <consortium name="The Broad Institute Genomics Platform"/>
            <consortium name="The Broad Institute Genome Sequencing Center for Infectious Disease"/>
            <person name="Cerqueira G."/>
            <person name="Feldgarden M."/>
            <person name="Courvalin P."/>
            <person name="Grillot-Courvalin C."/>
            <person name="Clermont D."/>
            <person name="Rocha E."/>
            <person name="Yoon E.-J."/>
            <person name="Nemec A."/>
            <person name="Young S.K."/>
            <person name="Zeng Q."/>
            <person name="Gargeya S."/>
            <person name="Fitzgerald M."/>
            <person name="Abouelleil A."/>
            <person name="Alvarado L."/>
            <person name="Berlin A.M."/>
            <person name="Chapman S.B."/>
            <person name="Gainer-Dewar J."/>
            <person name="Goldberg J."/>
            <person name="Gnerre S."/>
            <person name="Griggs A."/>
            <person name="Gujja S."/>
            <person name="Hansen M."/>
            <person name="Howarth C."/>
            <person name="Imamovic A."/>
            <person name="Ireland A."/>
            <person name="Larimer J."/>
            <person name="McCowan C."/>
            <person name="Murphy C."/>
            <person name="Pearson M."/>
            <person name="Poon T.W."/>
            <person name="Priest M."/>
            <person name="Roberts A."/>
            <person name="Saif S."/>
            <person name="Shea T."/>
            <person name="Sykes S."/>
            <person name="Wortman J."/>
            <person name="Nusbaum C."/>
            <person name="Birren B."/>
        </authorList>
    </citation>
    <scope>NUCLEOTIDE SEQUENCE [LARGE SCALE GENOMIC DNA]</scope>
    <source>
        <strain evidence="6">CIP 110357</strain>
    </source>
</reference>
<dbReference type="InterPro" id="IPR017871">
    <property type="entry name" value="ABC_transporter-like_CS"/>
</dbReference>
<evidence type="ECO:0000256" key="1">
    <source>
        <dbReference type="ARBA" id="ARBA00022448"/>
    </source>
</evidence>
<dbReference type="OrthoDB" id="9783924at2"/>
<dbReference type="EMBL" id="AYEU01000003">
    <property type="protein sequence ID" value="ESK52532.1"/>
    <property type="molecule type" value="Genomic_DNA"/>
</dbReference>
<keyword evidence="1" id="KW-0813">Transport</keyword>
<sequence>MKPSQDVAVKCSGVTKDYGIGGAKVTALRGINLDVYQGELLILAGPSGCGKTTLISIIGGILKRDAGKCTVLGKDLDDMSIAERAHFRGTSIGFVFQTFNLLPSLTVAENVAMPLLINGKERKLAIQRARVILDQVGLSEREGALPSQLSGGQQQRVAIARALVHNPKIIICDEPTSNLDHATGHAMMEILRNVAQAPDRALLVVTHDTRIYEFADRIAHMDDGKIVEVEEAQVQ</sequence>
<evidence type="ECO:0000256" key="3">
    <source>
        <dbReference type="ARBA" id="ARBA00022840"/>
    </source>
</evidence>
<evidence type="ECO:0000259" key="5">
    <source>
        <dbReference type="PROSITE" id="PS50893"/>
    </source>
</evidence>
<dbReference type="SUPFAM" id="SSF52540">
    <property type="entry name" value="P-loop containing nucleoside triphosphate hydrolases"/>
    <property type="match status" value="1"/>
</dbReference>
<comment type="caution">
    <text evidence="6">The sequence shown here is derived from an EMBL/GenBank/DDBJ whole genome shotgun (WGS) entry which is preliminary data.</text>
</comment>
<dbReference type="GO" id="GO:1902495">
    <property type="term" value="C:transmembrane transporter complex"/>
    <property type="evidence" value="ECO:0007669"/>
    <property type="project" value="UniProtKB-ARBA"/>
</dbReference>
<accession>V2URB0</accession>
<dbReference type="InterPro" id="IPR003439">
    <property type="entry name" value="ABC_transporter-like_ATP-bd"/>
</dbReference>
<dbReference type="GO" id="GO:0005886">
    <property type="term" value="C:plasma membrane"/>
    <property type="evidence" value="ECO:0007669"/>
    <property type="project" value="TreeGrafter"/>
</dbReference>
<dbReference type="InterPro" id="IPR017911">
    <property type="entry name" value="MacB-like_ATP-bd"/>
</dbReference>
<name>V2URB0_9GAMM</name>